<reference evidence="2 3" key="1">
    <citation type="journal article" date="2019" name="Genome Biol. Evol.">
        <title>Insights into the evolution of the New World diploid cottons (Gossypium, subgenus Houzingenia) based on genome sequencing.</title>
        <authorList>
            <person name="Grover C.E."/>
            <person name="Arick M.A. 2nd"/>
            <person name="Thrash A."/>
            <person name="Conover J.L."/>
            <person name="Sanders W.S."/>
            <person name="Peterson D.G."/>
            <person name="Frelichowski J.E."/>
            <person name="Scheffler J.A."/>
            <person name="Scheffler B.E."/>
            <person name="Wendel J.F."/>
        </authorList>
    </citation>
    <scope>NUCLEOTIDE SEQUENCE [LARGE SCALE GENOMIC DNA]</scope>
    <source>
        <strain evidence="2">157</strain>
        <tissue evidence="2">Leaf</tissue>
    </source>
</reference>
<proteinExistence type="predicted"/>
<keyword evidence="3" id="KW-1185">Reference proteome</keyword>
<evidence type="ECO:0000313" key="2">
    <source>
        <dbReference type="EMBL" id="MBA0568368.1"/>
    </source>
</evidence>
<dbReference type="AlphaFoldDB" id="A0A7J8MUI0"/>
<protein>
    <submittedName>
        <fullName evidence="2">Uncharacterized protein</fullName>
    </submittedName>
</protein>
<feature type="region of interest" description="Disordered" evidence="1">
    <location>
        <begin position="103"/>
        <end position="125"/>
    </location>
</feature>
<gene>
    <name evidence="2" type="ORF">Golob_005867</name>
</gene>
<evidence type="ECO:0000256" key="1">
    <source>
        <dbReference type="SAM" id="MobiDB-lite"/>
    </source>
</evidence>
<dbReference type="Proteomes" id="UP000593572">
    <property type="component" value="Unassembled WGS sequence"/>
</dbReference>
<dbReference type="EMBL" id="JABEZX010000010">
    <property type="protein sequence ID" value="MBA0568368.1"/>
    <property type="molecule type" value="Genomic_DNA"/>
</dbReference>
<organism evidence="2 3">
    <name type="scientific">Gossypium lobatum</name>
    <dbReference type="NCBI Taxonomy" id="34289"/>
    <lineage>
        <taxon>Eukaryota</taxon>
        <taxon>Viridiplantae</taxon>
        <taxon>Streptophyta</taxon>
        <taxon>Embryophyta</taxon>
        <taxon>Tracheophyta</taxon>
        <taxon>Spermatophyta</taxon>
        <taxon>Magnoliopsida</taxon>
        <taxon>eudicotyledons</taxon>
        <taxon>Gunneridae</taxon>
        <taxon>Pentapetalae</taxon>
        <taxon>rosids</taxon>
        <taxon>malvids</taxon>
        <taxon>Malvales</taxon>
        <taxon>Malvaceae</taxon>
        <taxon>Malvoideae</taxon>
        <taxon>Gossypium</taxon>
    </lineage>
</organism>
<feature type="region of interest" description="Disordered" evidence="1">
    <location>
        <begin position="1"/>
        <end position="25"/>
    </location>
</feature>
<evidence type="ECO:0000313" key="3">
    <source>
        <dbReference type="Proteomes" id="UP000593572"/>
    </source>
</evidence>
<comment type="caution">
    <text evidence="2">The sequence shown here is derived from an EMBL/GenBank/DDBJ whole genome shotgun (WGS) entry which is preliminary data.</text>
</comment>
<feature type="compositionally biased region" description="Low complexity" evidence="1">
    <location>
        <begin position="12"/>
        <end position="23"/>
    </location>
</feature>
<name>A0A7J8MUI0_9ROSI</name>
<accession>A0A7J8MUI0</accession>
<sequence>MPLKKHSRVYASSSNPHSSQNDSLNDCFQNTEERTYFYTYFSTHKVNISRPLNLETLADFNFAYLPALGNWHWIDFLKINSPTHANLVQAFYSNALLEHDSSDPHTDTWVKGAQPKPHNEEDEDVEGGDLIPHLEQALPLATPFSTETNALLSTMNSLSNEFRGFRSVVSDEFQGLRARMTTLEEHMAYIMSQFPPPQPPQDN</sequence>